<gene>
    <name evidence="1" type="ORF">BpHYR1_029208</name>
</gene>
<name>A0A3M7R733_BRAPC</name>
<evidence type="ECO:0000313" key="1">
    <source>
        <dbReference type="EMBL" id="RNA19350.1"/>
    </source>
</evidence>
<organism evidence="1 2">
    <name type="scientific">Brachionus plicatilis</name>
    <name type="common">Marine rotifer</name>
    <name type="synonym">Brachionus muelleri</name>
    <dbReference type="NCBI Taxonomy" id="10195"/>
    <lineage>
        <taxon>Eukaryota</taxon>
        <taxon>Metazoa</taxon>
        <taxon>Spiralia</taxon>
        <taxon>Gnathifera</taxon>
        <taxon>Rotifera</taxon>
        <taxon>Eurotatoria</taxon>
        <taxon>Monogononta</taxon>
        <taxon>Pseudotrocha</taxon>
        <taxon>Ploima</taxon>
        <taxon>Brachionidae</taxon>
        <taxon>Brachionus</taxon>
    </lineage>
</organism>
<reference evidence="1 2" key="1">
    <citation type="journal article" date="2018" name="Sci. Rep.">
        <title>Genomic signatures of local adaptation to the degree of environmental predictability in rotifers.</title>
        <authorList>
            <person name="Franch-Gras L."/>
            <person name="Hahn C."/>
            <person name="Garcia-Roger E.M."/>
            <person name="Carmona M.J."/>
            <person name="Serra M."/>
            <person name="Gomez A."/>
        </authorList>
    </citation>
    <scope>NUCLEOTIDE SEQUENCE [LARGE SCALE GENOMIC DNA]</scope>
    <source>
        <strain evidence="1">HYR1</strain>
    </source>
</reference>
<comment type="caution">
    <text evidence="1">The sequence shown here is derived from an EMBL/GenBank/DDBJ whole genome shotgun (WGS) entry which is preliminary data.</text>
</comment>
<dbReference type="Proteomes" id="UP000276133">
    <property type="component" value="Unassembled WGS sequence"/>
</dbReference>
<protein>
    <submittedName>
        <fullName evidence="1">Uncharacterized protein</fullName>
    </submittedName>
</protein>
<keyword evidence="2" id="KW-1185">Reference proteome</keyword>
<accession>A0A3M7R733</accession>
<dbReference type="AlphaFoldDB" id="A0A3M7R733"/>
<proteinExistence type="predicted"/>
<evidence type="ECO:0000313" key="2">
    <source>
        <dbReference type="Proteomes" id="UP000276133"/>
    </source>
</evidence>
<sequence length="86" mass="10384">MRHYSSSSRKDSRKITYCYVKTILFGKLASGLRILAVRWVGMPQIQEQCSDLTFQARTKKKLKRRNPDESLKYKQKRKYCYEKFIR</sequence>
<dbReference type="EMBL" id="REGN01004065">
    <property type="protein sequence ID" value="RNA19350.1"/>
    <property type="molecule type" value="Genomic_DNA"/>
</dbReference>